<dbReference type="SUPFAM" id="SSF51197">
    <property type="entry name" value="Clavaminate synthase-like"/>
    <property type="match status" value="1"/>
</dbReference>
<dbReference type="InterPro" id="IPR041667">
    <property type="entry name" value="Cupin_8"/>
</dbReference>
<evidence type="ECO:0000256" key="6">
    <source>
        <dbReference type="ARBA" id="ARBA00023242"/>
    </source>
</evidence>
<name>A0AAN8FT72_TRICO</name>
<dbReference type="GO" id="GO:0051864">
    <property type="term" value="F:histone H3K36 demethylase activity"/>
    <property type="evidence" value="ECO:0007669"/>
    <property type="project" value="TreeGrafter"/>
</dbReference>
<evidence type="ECO:0000256" key="4">
    <source>
        <dbReference type="ARBA" id="ARBA00023002"/>
    </source>
</evidence>
<keyword evidence="9" id="KW-1185">Reference proteome</keyword>
<keyword evidence="3" id="KW-0479">Metal-binding</keyword>
<proteinExistence type="predicted"/>
<evidence type="ECO:0000313" key="9">
    <source>
        <dbReference type="Proteomes" id="UP001331761"/>
    </source>
</evidence>
<dbReference type="Gene3D" id="2.60.120.650">
    <property type="entry name" value="Cupin"/>
    <property type="match status" value="1"/>
</dbReference>
<dbReference type="Pfam" id="PF13621">
    <property type="entry name" value="Cupin_8"/>
    <property type="match status" value="1"/>
</dbReference>
<keyword evidence="6" id="KW-0539">Nucleus</keyword>
<dbReference type="AlphaFoldDB" id="A0AAN8FT72"/>
<comment type="cofactor">
    <cofactor evidence="1">
        <name>Fe(2+)</name>
        <dbReference type="ChEBI" id="CHEBI:29033"/>
    </cofactor>
</comment>
<keyword evidence="5" id="KW-0408">Iron</keyword>
<evidence type="ECO:0000256" key="5">
    <source>
        <dbReference type="ARBA" id="ARBA00023004"/>
    </source>
</evidence>
<evidence type="ECO:0000256" key="2">
    <source>
        <dbReference type="ARBA" id="ARBA00004123"/>
    </source>
</evidence>
<accession>A0AAN8FT72</accession>
<evidence type="ECO:0000313" key="8">
    <source>
        <dbReference type="EMBL" id="KAK5985481.1"/>
    </source>
</evidence>
<keyword evidence="4" id="KW-0560">Oxidoreductase</keyword>
<dbReference type="PANTHER" id="PTHR12461:SF106">
    <property type="entry name" value="BIFUNCTIONAL PEPTIDASE AND ARGINYL-HYDROXYLASE JMJD5"/>
    <property type="match status" value="1"/>
</dbReference>
<comment type="subcellular location">
    <subcellularLocation>
        <location evidence="2">Nucleus</location>
    </subcellularLocation>
</comment>
<comment type="caution">
    <text evidence="8">The sequence shown here is derived from an EMBL/GenBank/DDBJ whole genome shotgun (WGS) entry which is preliminary data.</text>
</comment>
<reference evidence="8 9" key="1">
    <citation type="submission" date="2019-10" db="EMBL/GenBank/DDBJ databases">
        <title>Assembly and Annotation for the nematode Trichostrongylus colubriformis.</title>
        <authorList>
            <person name="Martin J."/>
        </authorList>
    </citation>
    <scope>NUCLEOTIDE SEQUENCE [LARGE SCALE GENOMIC DNA]</scope>
    <source>
        <strain evidence="8">G859</strain>
        <tissue evidence="8">Whole worm</tissue>
    </source>
</reference>
<organism evidence="8 9">
    <name type="scientific">Trichostrongylus colubriformis</name>
    <name type="common">Black scour worm</name>
    <dbReference type="NCBI Taxonomy" id="6319"/>
    <lineage>
        <taxon>Eukaryota</taxon>
        <taxon>Metazoa</taxon>
        <taxon>Ecdysozoa</taxon>
        <taxon>Nematoda</taxon>
        <taxon>Chromadorea</taxon>
        <taxon>Rhabditida</taxon>
        <taxon>Rhabditina</taxon>
        <taxon>Rhabditomorpha</taxon>
        <taxon>Strongyloidea</taxon>
        <taxon>Trichostrongylidae</taxon>
        <taxon>Trichostrongylus</taxon>
    </lineage>
</organism>
<feature type="non-terminal residue" evidence="8">
    <location>
        <position position="1"/>
    </location>
</feature>
<dbReference type="EMBL" id="WIXE01001675">
    <property type="protein sequence ID" value="KAK5985481.1"/>
    <property type="molecule type" value="Genomic_DNA"/>
</dbReference>
<evidence type="ECO:0000256" key="3">
    <source>
        <dbReference type="ARBA" id="ARBA00022723"/>
    </source>
</evidence>
<sequence length="220" mass="24909">GQYLNAVAAADLGLLMGDGIPDLLLQRYAQFCASLLPVPPKVIESDIVLSVPRTLPNSITIKSFNDLSKWDFIDQFLTRGEPVIVRGVNSHWAACKNWSFDYLHRVLCHRVVPVEQGSKYTDNDWAQKLMSGSEFFNSLLKDKNRPLYLAQHRIFDQIPQLCEDFTVPLYCDHCENVDRNAWIGPGGTVSPLHVDPRENIFAQVFLFPFILFVSSSAVMH</sequence>
<dbReference type="Proteomes" id="UP001331761">
    <property type="component" value="Unassembled WGS sequence"/>
</dbReference>
<feature type="domain" description="Cupin-like" evidence="7">
    <location>
        <begin position="72"/>
        <end position="204"/>
    </location>
</feature>
<dbReference type="GO" id="GO:0005634">
    <property type="term" value="C:nucleus"/>
    <property type="evidence" value="ECO:0007669"/>
    <property type="project" value="UniProtKB-SubCell"/>
</dbReference>
<dbReference type="GO" id="GO:0046872">
    <property type="term" value="F:metal ion binding"/>
    <property type="evidence" value="ECO:0007669"/>
    <property type="project" value="UniProtKB-KW"/>
</dbReference>
<dbReference type="PANTHER" id="PTHR12461">
    <property type="entry name" value="HYPOXIA-INDUCIBLE FACTOR 1 ALPHA INHIBITOR-RELATED"/>
    <property type="match status" value="1"/>
</dbReference>
<gene>
    <name evidence="8" type="ORF">GCK32_016133</name>
</gene>
<protein>
    <submittedName>
        <fullName evidence="8">JmjC domain-containing protein</fullName>
    </submittedName>
</protein>
<evidence type="ECO:0000256" key="1">
    <source>
        <dbReference type="ARBA" id="ARBA00001954"/>
    </source>
</evidence>
<evidence type="ECO:0000259" key="7">
    <source>
        <dbReference type="Pfam" id="PF13621"/>
    </source>
</evidence>